<evidence type="ECO:0000256" key="6">
    <source>
        <dbReference type="ARBA" id="ARBA00022679"/>
    </source>
</evidence>
<dbReference type="PANTHER" id="PTHR10192:SF5">
    <property type="entry name" value="GEPHYRIN"/>
    <property type="match status" value="1"/>
</dbReference>
<feature type="domain" description="MoaB/Mog" evidence="12">
    <location>
        <begin position="193"/>
        <end position="330"/>
    </location>
</feature>
<dbReference type="Gene3D" id="3.40.980.10">
    <property type="entry name" value="MoaB/Mog-like domain"/>
    <property type="match status" value="1"/>
</dbReference>
<dbReference type="InterPro" id="IPR005110">
    <property type="entry name" value="MoeA_linker/N"/>
</dbReference>
<evidence type="ECO:0000256" key="11">
    <source>
        <dbReference type="RuleBase" id="RU365090"/>
    </source>
</evidence>
<dbReference type="EMBL" id="FLYE01000048">
    <property type="protein sequence ID" value="SCA58249.1"/>
    <property type="molecule type" value="Genomic_DNA"/>
</dbReference>
<dbReference type="FunFam" id="3.40.980.10:FF:000004">
    <property type="entry name" value="Molybdopterin molybdenumtransferase"/>
    <property type="match status" value="1"/>
</dbReference>
<evidence type="ECO:0000256" key="9">
    <source>
        <dbReference type="ARBA" id="ARBA00023150"/>
    </source>
</evidence>
<dbReference type="Gene3D" id="3.90.105.10">
    <property type="entry name" value="Molybdopterin biosynthesis moea protein, domain 2"/>
    <property type="match status" value="1"/>
</dbReference>
<dbReference type="InterPro" id="IPR005111">
    <property type="entry name" value="MoeA_C_domain_IV"/>
</dbReference>
<dbReference type="RefSeq" id="WP_069190249.1">
    <property type="nucleotide sequence ID" value="NZ_FLYE01000048.1"/>
</dbReference>
<dbReference type="SMART" id="SM00852">
    <property type="entry name" value="MoCF_biosynth"/>
    <property type="match status" value="1"/>
</dbReference>
<dbReference type="InterPro" id="IPR001453">
    <property type="entry name" value="MoaB/Mog_dom"/>
</dbReference>
<proteinExistence type="inferred from homology"/>
<dbReference type="NCBIfam" id="NF045515">
    <property type="entry name" value="Glp_gephyrin"/>
    <property type="match status" value="1"/>
</dbReference>
<dbReference type="InterPro" id="IPR036135">
    <property type="entry name" value="MoeA_linker/N_sf"/>
</dbReference>
<dbReference type="GO" id="GO:0061599">
    <property type="term" value="F:molybdopterin molybdotransferase activity"/>
    <property type="evidence" value="ECO:0007669"/>
    <property type="project" value="UniProtKB-UniRule"/>
</dbReference>
<accession>A0A1C3RM99</accession>
<evidence type="ECO:0000256" key="10">
    <source>
        <dbReference type="ARBA" id="ARBA00047317"/>
    </source>
</evidence>
<evidence type="ECO:0000256" key="2">
    <source>
        <dbReference type="ARBA" id="ARBA00002901"/>
    </source>
</evidence>
<name>A0A1C3RM99_9PROT</name>
<reference evidence="13 14" key="1">
    <citation type="submission" date="2016-07" db="EMBL/GenBank/DDBJ databases">
        <authorList>
            <person name="Lefevre C.T."/>
        </authorList>
    </citation>
    <scope>NUCLEOTIDE SEQUENCE [LARGE SCALE GENOMIC DNA]</scope>
    <source>
        <strain evidence="13">PR1</strain>
    </source>
</reference>
<evidence type="ECO:0000256" key="3">
    <source>
        <dbReference type="ARBA" id="ARBA00005046"/>
    </source>
</evidence>
<dbReference type="GO" id="GO:0005829">
    <property type="term" value="C:cytosol"/>
    <property type="evidence" value="ECO:0007669"/>
    <property type="project" value="TreeGrafter"/>
</dbReference>
<keyword evidence="7 11" id="KW-0479">Metal-binding</keyword>
<organism evidence="13 14">
    <name type="scientific">Candidatus Terasakiella magnetica</name>
    <dbReference type="NCBI Taxonomy" id="1867952"/>
    <lineage>
        <taxon>Bacteria</taxon>
        <taxon>Pseudomonadati</taxon>
        <taxon>Pseudomonadota</taxon>
        <taxon>Alphaproteobacteria</taxon>
        <taxon>Rhodospirillales</taxon>
        <taxon>Terasakiellaceae</taxon>
        <taxon>Terasakiella</taxon>
    </lineage>
</organism>
<dbReference type="PROSITE" id="PS01079">
    <property type="entry name" value="MOCF_BIOSYNTHESIS_2"/>
    <property type="match status" value="1"/>
</dbReference>
<evidence type="ECO:0000313" key="14">
    <source>
        <dbReference type="Proteomes" id="UP000231658"/>
    </source>
</evidence>
<evidence type="ECO:0000256" key="8">
    <source>
        <dbReference type="ARBA" id="ARBA00022842"/>
    </source>
</evidence>
<protein>
    <recommendedName>
        <fullName evidence="11">Molybdopterin molybdenumtransferase</fullName>
        <ecNumber evidence="11">2.10.1.1</ecNumber>
    </recommendedName>
</protein>
<keyword evidence="8 11" id="KW-0460">Magnesium</keyword>
<dbReference type="Proteomes" id="UP000231658">
    <property type="component" value="Unassembled WGS sequence"/>
</dbReference>
<comment type="similarity">
    <text evidence="4 11">Belongs to the MoeA family.</text>
</comment>
<dbReference type="EC" id="2.10.1.1" evidence="11"/>
<dbReference type="PANTHER" id="PTHR10192">
    <property type="entry name" value="MOLYBDOPTERIN BIOSYNTHESIS PROTEIN"/>
    <property type="match status" value="1"/>
</dbReference>
<dbReference type="UniPathway" id="UPA00344"/>
<dbReference type="Gene3D" id="2.40.340.10">
    <property type="entry name" value="MoeA, C-terminal, domain IV"/>
    <property type="match status" value="1"/>
</dbReference>
<evidence type="ECO:0000256" key="1">
    <source>
        <dbReference type="ARBA" id="ARBA00001946"/>
    </source>
</evidence>
<comment type="cofactor">
    <cofactor evidence="1 11">
        <name>Mg(2+)</name>
        <dbReference type="ChEBI" id="CHEBI:18420"/>
    </cofactor>
</comment>
<dbReference type="GO" id="GO:0046872">
    <property type="term" value="F:metal ion binding"/>
    <property type="evidence" value="ECO:0007669"/>
    <property type="project" value="UniProtKB-UniRule"/>
</dbReference>
<dbReference type="InterPro" id="IPR008284">
    <property type="entry name" value="MoCF_biosynth_CS"/>
</dbReference>
<keyword evidence="14" id="KW-1185">Reference proteome</keyword>
<keyword evidence="6 11" id="KW-0808">Transferase</keyword>
<keyword evidence="5 11" id="KW-0500">Molybdenum</keyword>
<comment type="pathway">
    <text evidence="3 11">Cofactor biosynthesis; molybdopterin biosynthesis.</text>
</comment>
<dbReference type="SUPFAM" id="SSF63867">
    <property type="entry name" value="MoeA C-terminal domain-like"/>
    <property type="match status" value="1"/>
</dbReference>
<dbReference type="InterPro" id="IPR038987">
    <property type="entry name" value="MoeA-like"/>
</dbReference>
<evidence type="ECO:0000259" key="12">
    <source>
        <dbReference type="SMART" id="SM00852"/>
    </source>
</evidence>
<dbReference type="Pfam" id="PF03454">
    <property type="entry name" value="MoeA_C"/>
    <property type="match status" value="1"/>
</dbReference>
<dbReference type="STRING" id="1867952.MTBPR1_90096"/>
<comment type="catalytic activity">
    <reaction evidence="10">
        <text>adenylyl-molybdopterin + molybdate = Mo-molybdopterin + AMP + H(+)</text>
        <dbReference type="Rhea" id="RHEA:35047"/>
        <dbReference type="ChEBI" id="CHEBI:15378"/>
        <dbReference type="ChEBI" id="CHEBI:36264"/>
        <dbReference type="ChEBI" id="CHEBI:62727"/>
        <dbReference type="ChEBI" id="CHEBI:71302"/>
        <dbReference type="ChEBI" id="CHEBI:456215"/>
        <dbReference type="EC" id="2.10.1.1"/>
    </reaction>
</comment>
<dbReference type="InterPro" id="IPR036425">
    <property type="entry name" value="MoaB/Mog-like_dom_sf"/>
</dbReference>
<evidence type="ECO:0000256" key="4">
    <source>
        <dbReference type="ARBA" id="ARBA00010763"/>
    </source>
</evidence>
<dbReference type="SUPFAM" id="SSF63882">
    <property type="entry name" value="MoeA N-terminal region -like"/>
    <property type="match status" value="1"/>
</dbReference>
<comment type="function">
    <text evidence="2 11">Catalyzes the insertion of molybdate into adenylated molybdopterin with the concomitant release of AMP.</text>
</comment>
<dbReference type="InterPro" id="IPR036688">
    <property type="entry name" value="MoeA_C_domain_IV_sf"/>
</dbReference>
<keyword evidence="9 11" id="KW-0501">Molybdenum cofactor biosynthesis</keyword>
<dbReference type="OrthoDB" id="9804758at2"/>
<dbReference type="Pfam" id="PF00994">
    <property type="entry name" value="MoCF_biosynth"/>
    <property type="match status" value="1"/>
</dbReference>
<dbReference type="SUPFAM" id="SSF53218">
    <property type="entry name" value="Molybdenum cofactor biosynthesis proteins"/>
    <property type="match status" value="1"/>
</dbReference>
<dbReference type="Pfam" id="PF03453">
    <property type="entry name" value="MoeA_N"/>
    <property type="match status" value="1"/>
</dbReference>
<dbReference type="GO" id="GO:0006777">
    <property type="term" value="P:Mo-molybdopterin cofactor biosynthetic process"/>
    <property type="evidence" value="ECO:0007669"/>
    <property type="project" value="UniProtKB-UniRule"/>
</dbReference>
<dbReference type="CDD" id="cd00887">
    <property type="entry name" value="MoeA"/>
    <property type="match status" value="1"/>
</dbReference>
<dbReference type="Gene3D" id="2.170.190.11">
    <property type="entry name" value="Molybdopterin biosynthesis moea protein, domain 3"/>
    <property type="match status" value="1"/>
</dbReference>
<sequence length="419" mass="44775">MNTVFESCFATPGAMMPLDEARQCLAEKIKPMAKTTTLPLRQCVGKILASDITAQQNVPPHNNSAMDGYAVKFQDLKTDGETILPVSARIAAGHPLGRRAQSGEALRIFTGAPIPEGSDTVIMQENATEAEGHVTFAPGAAPKKGANFRKLGEDIKIGDVILKKGRKLRAADIGVCASVGKTEIEVYAPLKIAVFSTGDEITDAGEPLGEGCVYDINRYSVMSLLESVGCEVTDLGILPDDLGVITNGLKEAADTHDVLFTSGGVSLGEEDHVKSAVAQLGQINFWRIAIKPGRPIALGEVGETPFIGLPGNPVATLVTFMMIARPMISGFSGRSDISTRSYKIPANFEMNHKGGRYEWQRAFLKDTPNGPVVELFHTTGSGVLTSMVQTDGLVEIPDHAHQIKVGDLVDFIPYSEVSQ</sequence>
<gene>
    <name evidence="13" type="ORF">MTBPR1_90096</name>
</gene>
<evidence type="ECO:0000256" key="5">
    <source>
        <dbReference type="ARBA" id="ARBA00022505"/>
    </source>
</evidence>
<dbReference type="AlphaFoldDB" id="A0A1C3RM99"/>
<dbReference type="NCBIfam" id="TIGR00177">
    <property type="entry name" value="molyb_syn"/>
    <property type="match status" value="1"/>
</dbReference>
<evidence type="ECO:0000313" key="13">
    <source>
        <dbReference type="EMBL" id="SCA58249.1"/>
    </source>
</evidence>
<evidence type="ECO:0000256" key="7">
    <source>
        <dbReference type="ARBA" id="ARBA00022723"/>
    </source>
</evidence>